<feature type="compositionally biased region" description="Polar residues" evidence="1">
    <location>
        <begin position="507"/>
        <end position="519"/>
    </location>
</feature>
<dbReference type="EMBL" id="JAFCMP010000168">
    <property type="protein sequence ID" value="KAG5184328.1"/>
    <property type="molecule type" value="Genomic_DNA"/>
</dbReference>
<comment type="caution">
    <text evidence="3">The sequence shown here is derived from an EMBL/GenBank/DDBJ whole genome shotgun (WGS) entry which is preliminary data.</text>
</comment>
<feature type="transmembrane region" description="Helical" evidence="2">
    <location>
        <begin position="172"/>
        <end position="195"/>
    </location>
</feature>
<proteinExistence type="predicted"/>
<keyword evidence="2" id="KW-0812">Transmembrane</keyword>
<feature type="compositionally biased region" description="Polar residues" evidence="1">
    <location>
        <begin position="482"/>
        <end position="495"/>
    </location>
</feature>
<name>A0A836CGF8_9STRA</name>
<evidence type="ECO:0000256" key="1">
    <source>
        <dbReference type="SAM" id="MobiDB-lite"/>
    </source>
</evidence>
<feature type="region of interest" description="Disordered" evidence="1">
    <location>
        <begin position="482"/>
        <end position="527"/>
    </location>
</feature>
<gene>
    <name evidence="3" type="ORF">JKP88DRAFT_314826</name>
</gene>
<accession>A0A836CGF8</accession>
<feature type="region of interest" description="Disordered" evidence="1">
    <location>
        <begin position="364"/>
        <end position="385"/>
    </location>
</feature>
<organism evidence="3 4">
    <name type="scientific">Tribonema minus</name>
    <dbReference type="NCBI Taxonomy" id="303371"/>
    <lineage>
        <taxon>Eukaryota</taxon>
        <taxon>Sar</taxon>
        <taxon>Stramenopiles</taxon>
        <taxon>Ochrophyta</taxon>
        <taxon>PX clade</taxon>
        <taxon>Xanthophyceae</taxon>
        <taxon>Tribonematales</taxon>
        <taxon>Tribonemataceae</taxon>
        <taxon>Tribonema</taxon>
    </lineage>
</organism>
<evidence type="ECO:0000313" key="4">
    <source>
        <dbReference type="Proteomes" id="UP000664859"/>
    </source>
</evidence>
<dbReference type="AlphaFoldDB" id="A0A836CGF8"/>
<dbReference type="Proteomes" id="UP000664859">
    <property type="component" value="Unassembled WGS sequence"/>
</dbReference>
<keyword evidence="4" id="KW-1185">Reference proteome</keyword>
<keyword evidence="2" id="KW-1133">Transmembrane helix</keyword>
<evidence type="ECO:0000313" key="3">
    <source>
        <dbReference type="EMBL" id="KAG5184328.1"/>
    </source>
</evidence>
<reference evidence="3" key="1">
    <citation type="submission" date="2021-02" db="EMBL/GenBank/DDBJ databases">
        <title>First Annotated Genome of the Yellow-green Alga Tribonema minus.</title>
        <authorList>
            <person name="Mahan K.M."/>
        </authorList>
    </citation>
    <scope>NUCLEOTIDE SEQUENCE</scope>
    <source>
        <strain evidence="3">UTEX B ZZ1240</strain>
    </source>
</reference>
<protein>
    <submittedName>
        <fullName evidence="3">Uncharacterized protein</fullName>
    </submittedName>
</protein>
<feature type="region of interest" description="Disordered" evidence="1">
    <location>
        <begin position="242"/>
        <end position="320"/>
    </location>
</feature>
<evidence type="ECO:0000256" key="2">
    <source>
        <dbReference type="SAM" id="Phobius"/>
    </source>
</evidence>
<sequence length="540" mass="57073">MSALERSLATADALAFTTQTLFSVCATGVVELTAEQVAFGVEEGLDLPATRISPPEGYVTETQDTQNCAKALPGFDGAQFDVAVYSEQVTNADGTVTTASEQAAIQLDIIRTKGVVNPDFQDAVLKGIEASGGQVAAVTFTSFGFIVNFPTNGTDSGGSSNSDYIDGYYLPYWLWVLVGLSALLCCVVPLLVYLWTKRQDKKDASYMQKAYAGKEVPPGAASPQLQSPFPVSQEYLSRRSPYSLPSIRIPGTKKGSSVGSDPVKEPAVATRDVTNVPSPLGEASESAYSEDDQSQGSQSQFAHVRPSPLHPMSSWGGPLTKPSTVPLEQFVTLPSGSLRRFAGLESVMQTRSSYLSSAHQLSSMGSSSSFWSNRTPGDESAARSAMSAASVVSSATGDTPHSPLSPYVPNFRSPMSAMSALSVSTRGAGDGVARRERDAKHCPVVFELVAALTVRRGRPMCIYLPMMPLPAIGAPFASLRAGQSSGSSFDQTPASATRGLEHERSDAISSLSSSPQPNEADTAAAHSRRVRARAALAMLR</sequence>
<keyword evidence="2" id="KW-0472">Membrane</keyword>